<protein>
    <recommendedName>
        <fullName evidence="9">MFS general substrate transporter</fullName>
    </recommendedName>
</protein>
<dbReference type="SUPFAM" id="SSF103473">
    <property type="entry name" value="MFS general substrate transporter"/>
    <property type="match status" value="2"/>
</dbReference>
<dbReference type="EMBL" id="CP138587">
    <property type="protein sequence ID" value="WPH02577.1"/>
    <property type="molecule type" value="Genomic_DNA"/>
</dbReference>
<dbReference type="Pfam" id="PF07690">
    <property type="entry name" value="MFS_1"/>
    <property type="match status" value="1"/>
</dbReference>
<feature type="transmembrane region" description="Helical" evidence="6">
    <location>
        <begin position="50"/>
        <end position="76"/>
    </location>
</feature>
<dbReference type="InterPro" id="IPR036259">
    <property type="entry name" value="MFS_trans_sf"/>
</dbReference>
<name>A0AAQ3M648_9PEZI</name>
<dbReference type="Proteomes" id="UP001303373">
    <property type="component" value="Chromosome 8"/>
</dbReference>
<evidence type="ECO:0000256" key="6">
    <source>
        <dbReference type="SAM" id="Phobius"/>
    </source>
</evidence>
<reference evidence="7 8" key="1">
    <citation type="submission" date="2023-11" db="EMBL/GenBank/DDBJ databases">
        <title>An acidophilic fungus is an integral part of prey digestion in a carnivorous sundew plant.</title>
        <authorList>
            <person name="Tsai I.J."/>
        </authorList>
    </citation>
    <scope>NUCLEOTIDE SEQUENCE [LARGE SCALE GENOMIC DNA]</scope>
    <source>
        <strain evidence="7">169a</strain>
    </source>
</reference>
<keyword evidence="4 6" id="KW-0472">Membrane</keyword>
<feature type="transmembrane region" description="Helical" evidence="6">
    <location>
        <begin position="207"/>
        <end position="227"/>
    </location>
</feature>
<dbReference type="Gene3D" id="1.20.1250.20">
    <property type="entry name" value="MFS general substrate transporter like domains"/>
    <property type="match status" value="1"/>
</dbReference>
<feature type="transmembrane region" description="Helical" evidence="6">
    <location>
        <begin position="165"/>
        <end position="186"/>
    </location>
</feature>
<keyword evidence="8" id="KW-1185">Reference proteome</keyword>
<feature type="transmembrane region" description="Helical" evidence="6">
    <location>
        <begin position="297"/>
        <end position="316"/>
    </location>
</feature>
<gene>
    <name evidence="7" type="ORF">R9X50_00544200</name>
</gene>
<dbReference type="PANTHER" id="PTHR23507">
    <property type="entry name" value="ZGC:174356"/>
    <property type="match status" value="1"/>
</dbReference>
<sequence length="562" mass="60317">MVVSDSADSPKSAAVSRVTSTTMLNMPTEDTPLLERKPSKTSPPWRRRSVVLRVLFTAFLVTLSFAVTQVPLIYVFGVMTCDEYYKTHPEPPSGAARCRVHEIQSSTAQSVALLGASTALFGVFNLFFTGWNIKAFGVKWALLVSVFFPAIRLAIQNVGVQTGGALGIIIIQASQIITVLGGPNGYMLALNSFAAEVVEPEERTATLGRLTGCSMFGTAVGYLAGGYLGDIDIIYPFRVTLALFLISCTYVILTLPTIHDQEVESKAATSFMAFFDPLKMLLPKKWILKDGTVQTEYGTLVLGIGTFLGVLATSYIPVLLQMYSTDIFGFGTAENGWLISINSLVRGLFLTLAFPVIISRGRKWLDNRNASKNETNNLNGGDVPAIPNIPAGPDAMPGHGAMASQQMPMQSPQPSKEEATSFRFDLMFTKYSLLIDGMLTGLATFTTKGYEMYIIAVMLPLASGTGPASKGTILAMCPASQRADALSAISLVDLVARMATTGAFGVIFSAFAEIGRPNLTFTCNAAFAAVGFIVLLLARFPPDGARRFVDGEDETEIAPGNS</sequence>
<feature type="transmembrane region" description="Helical" evidence="6">
    <location>
        <begin position="110"/>
        <end position="128"/>
    </location>
</feature>
<keyword evidence="2 6" id="KW-0812">Transmembrane</keyword>
<feature type="transmembrane region" description="Helical" evidence="6">
    <location>
        <begin position="518"/>
        <end position="538"/>
    </location>
</feature>
<feature type="region of interest" description="Disordered" evidence="5">
    <location>
        <begin position="1"/>
        <end position="21"/>
    </location>
</feature>
<evidence type="ECO:0000256" key="1">
    <source>
        <dbReference type="ARBA" id="ARBA00004141"/>
    </source>
</evidence>
<evidence type="ECO:0000313" key="8">
    <source>
        <dbReference type="Proteomes" id="UP001303373"/>
    </source>
</evidence>
<feature type="transmembrane region" description="Helical" evidence="6">
    <location>
        <begin position="336"/>
        <end position="358"/>
    </location>
</feature>
<evidence type="ECO:0000256" key="4">
    <source>
        <dbReference type="ARBA" id="ARBA00023136"/>
    </source>
</evidence>
<evidence type="ECO:0008006" key="9">
    <source>
        <dbReference type="Google" id="ProtNLM"/>
    </source>
</evidence>
<dbReference type="PANTHER" id="PTHR23507:SF13">
    <property type="entry name" value="MFS GENERAL SUBSTRATE TRANSPORTER"/>
    <property type="match status" value="1"/>
</dbReference>
<evidence type="ECO:0000256" key="3">
    <source>
        <dbReference type="ARBA" id="ARBA00022989"/>
    </source>
</evidence>
<proteinExistence type="predicted"/>
<evidence type="ECO:0000313" key="7">
    <source>
        <dbReference type="EMBL" id="WPH02577.1"/>
    </source>
</evidence>
<keyword evidence="3 6" id="KW-1133">Transmembrane helix</keyword>
<dbReference type="GO" id="GO:0016020">
    <property type="term" value="C:membrane"/>
    <property type="evidence" value="ECO:0007669"/>
    <property type="project" value="UniProtKB-SubCell"/>
</dbReference>
<dbReference type="GO" id="GO:0022857">
    <property type="term" value="F:transmembrane transporter activity"/>
    <property type="evidence" value="ECO:0007669"/>
    <property type="project" value="InterPro"/>
</dbReference>
<feature type="transmembrane region" description="Helical" evidence="6">
    <location>
        <begin position="233"/>
        <end position="253"/>
    </location>
</feature>
<organism evidence="7 8">
    <name type="scientific">Acrodontium crateriforme</name>
    <dbReference type="NCBI Taxonomy" id="150365"/>
    <lineage>
        <taxon>Eukaryota</taxon>
        <taxon>Fungi</taxon>
        <taxon>Dikarya</taxon>
        <taxon>Ascomycota</taxon>
        <taxon>Pezizomycotina</taxon>
        <taxon>Dothideomycetes</taxon>
        <taxon>Dothideomycetidae</taxon>
        <taxon>Mycosphaerellales</taxon>
        <taxon>Teratosphaeriaceae</taxon>
        <taxon>Acrodontium</taxon>
    </lineage>
</organism>
<dbReference type="AlphaFoldDB" id="A0AAQ3M648"/>
<evidence type="ECO:0000256" key="2">
    <source>
        <dbReference type="ARBA" id="ARBA00022692"/>
    </source>
</evidence>
<evidence type="ECO:0000256" key="5">
    <source>
        <dbReference type="SAM" id="MobiDB-lite"/>
    </source>
</evidence>
<feature type="transmembrane region" description="Helical" evidence="6">
    <location>
        <begin position="491"/>
        <end position="512"/>
    </location>
</feature>
<feature type="transmembrane region" description="Helical" evidence="6">
    <location>
        <begin position="140"/>
        <end position="159"/>
    </location>
</feature>
<comment type="subcellular location">
    <subcellularLocation>
        <location evidence="1">Membrane</location>
        <topology evidence="1">Multi-pass membrane protein</topology>
    </subcellularLocation>
</comment>
<dbReference type="InterPro" id="IPR011701">
    <property type="entry name" value="MFS"/>
</dbReference>
<accession>A0AAQ3M648</accession>